<reference evidence="2" key="3">
    <citation type="submission" date="2025-09" db="UniProtKB">
        <authorList>
            <consortium name="Ensembl"/>
        </authorList>
    </citation>
    <scope>IDENTIFICATION</scope>
</reference>
<protein>
    <submittedName>
        <fullName evidence="2">Uncharacterized protein</fullName>
    </submittedName>
</protein>
<name>H3C8L8_TETNG</name>
<evidence type="ECO:0000256" key="1">
    <source>
        <dbReference type="SAM" id="MobiDB-lite"/>
    </source>
</evidence>
<feature type="region of interest" description="Disordered" evidence="1">
    <location>
        <begin position="86"/>
        <end position="105"/>
    </location>
</feature>
<keyword evidence="3" id="KW-1185">Reference proteome</keyword>
<evidence type="ECO:0000313" key="3">
    <source>
        <dbReference type="Proteomes" id="UP000007303"/>
    </source>
</evidence>
<dbReference type="InterPro" id="IPR001108">
    <property type="entry name" value="Peptidase_A22A"/>
</dbReference>
<dbReference type="GO" id="GO:0016020">
    <property type="term" value="C:membrane"/>
    <property type="evidence" value="ECO:0007669"/>
    <property type="project" value="InterPro"/>
</dbReference>
<feature type="compositionally biased region" description="Polar residues" evidence="1">
    <location>
        <begin position="88"/>
        <end position="105"/>
    </location>
</feature>
<dbReference type="InParanoid" id="H3C8L8"/>
<organism evidence="2 3">
    <name type="scientific">Tetraodon nigroviridis</name>
    <name type="common">Spotted green pufferfish</name>
    <name type="synonym">Chelonodon nigroviridis</name>
    <dbReference type="NCBI Taxonomy" id="99883"/>
    <lineage>
        <taxon>Eukaryota</taxon>
        <taxon>Metazoa</taxon>
        <taxon>Chordata</taxon>
        <taxon>Craniata</taxon>
        <taxon>Vertebrata</taxon>
        <taxon>Euteleostomi</taxon>
        <taxon>Actinopterygii</taxon>
        <taxon>Neopterygii</taxon>
        <taxon>Teleostei</taxon>
        <taxon>Neoteleostei</taxon>
        <taxon>Acanthomorphata</taxon>
        <taxon>Eupercaria</taxon>
        <taxon>Tetraodontiformes</taxon>
        <taxon>Tetradontoidea</taxon>
        <taxon>Tetraodontidae</taxon>
        <taxon>Tetraodon</taxon>
    </lineage>
</organism>
<proteinExistence type="predicted"/>
<dbReference type="AlphaFoldDB" id="H3C8L8"/>
<dbReference type="GO" id="GO:0042500">
    <property type="term" value="F:aspartic endopeptidase activity, intramembrane cleaving"/>
    <property type="evidence" value="ECO:0007669"/>
    <property type="project" value="InterPro"/>
</dbReference>
<dbReference type="GO" id="GO:0016485">
    <property type="term" value="P:protein processing"/>
    <property type="evidence" value="ECO:0007669"/>
    <property type="project" value="InterPro"/>
</dbReference>
<dbReference type="Ensembl" id="ENSTNIT00000004732.1">
    <property type="protein sequence ID" value="ENSTNIP00000004590.1"/>
    <property type="gene ID" value="ENSTNIG00000002153.1"/>
</dbReference>
<accession>H3C8L8</accession>
<reference evidence="2" key="2">
    <citation type="submission" date="2025-08" db="UniProtKB">
        <authorList>
            <consortium name="Ensembl"/>
        </authorList>
    </citation>
    <scope>IDENTIFICATION</scope>
</reference>
<dbReference type="Pfam" id="PF01080">
    <property type="entry name" value="Presenilin"/>
    <property type="match status" value="1"/>
</dbReference>
<feature type="region of interest" description="Disordered" evidence="1">
    <location>
        <begin position="26"/>
        <end position="57"/>
    </location>
</feature>
<evidence type="ECO:0000313" key="2">
    <source>
        <dbReference type="Ensembl" id="ENSTNIP00000004590.1"/>
    </source>
</evidence>
<dbReference type="STRING" id="99883.ENSTNIP00000004590"/>
<reference evidence="3" key="1">
    <citation type="journal article" date="2004" name="Nature">
        <title>Genome duplication in the teleost fish Tetraodon nigroviridis reveals the early vertebrate proto-karyotype.</title>
        <authorList>
            <person name="Jaillon O."/>
            <person name="Aury J.-M."/>
            <person name="Brunet F."/>
            <person name="Petit J.-L."/>
            <person name="Stange-Thomann N."/>
            <person name="Mauceli E."/>
            <person name="Bouneau L."/>
            <person name="Fischer C."/>
            <person name="Ozouf-Costaz C."/>
            <person name="Bernot A."/>
            <person name="Nicaud S."/>
            <person name="Jaffe D."/>
            <person name="Fisher S."/>
            <person name="Lutfalla G."/>
            <person name="Dossat C."/>
            <person name="Segurens B."/>
            <person name="Dasilva C."/>
            <person name="Salanoubat M."/>
            <person name="Levy M."/>
            <person name="Boudet N."/>
            <person name="Castellano S."/>
            <person name="Anthouard V."/>
            <person name="Jubin C."/>
            <person name="Castelli V."/>
            <person name="Katinka M."/>
            <person name="Vacherie B."/>
            <person name="Biemont C."/>
            <person name="Skalli Z."/>
            <person name="Cattolico L."/>
            <person name="Poulain J."/>
            <person name="De Berardinis V."/>
            <person name="Cruaud C."/>
            <person name="Duprat S."/>
            <person name="Brottier P."/>
            <person name="Coutanceau J.-P."/>
            <person name="Gouzy J."/>
            <person name="Parra G."/>
            <person name="Lardier G."/>
            <person name="Chapple C."/>
            <person name="McKernan K.J."/>
            <person name="McEwan P."/>
            <person name="Bosak S."/>
            <person name="Kellis M."/>
            <person name="Volff J.-N."/>
            <person name="Guigo R."/>
            <person name="Zody M.C."/>
            <person name="Mesirov J."/>
            <person name="Lindblad-Toh K."/>
            <person name="Birren B."/>
            <person name="Nusbaum C."/>
            <person name="Kahn D."/>
            <person name="Robinson-Rechavi M."/>
            <person name="Laudet V."/>
            <person name="Schachter V."/>
            <person name="Quetier F."/>
            <person name="Saurin W."/>
            <person name="Scarpelli C."/>
            <person name="Wincker P."/>
            <person name="Lander E.S."/>
            <person name="Weissenbach J."/>
            <person name="Roest Crollius H."/>
        </authorList>
    </citation>
    <scope>NUCLEOTIDE SEQUENCE [LARGE SCALE GENOMIC DNA]</scope>
</reference>
<dbReference type="Proteomes" id="UP000007303">
    <property type="component" value="Unassembled WGS sequence"/>
</dbReference>
<sequence length="105" mass="11776">MLVETAQERNEPIFPALIYSSAMMLRPQEQKQANEEGTPTEGTLREEGPRPLPEAELEEDREYCHGGWGHLSLRTVWTRCGPGPEALSHSNTVQNPSTWTCQQGV</sequence>
<dbReference type="HOGENOM" id="CLU_2235739_0_0_1"/>